<sequence>MELRSFSKNLAREKYLKAKNEERQQIYYRNHHHHYSSHQNIHKIKYIKDSKEGKRSSKSSKKCCLQQKETSSSQFELFHLFIRPKPQILP</sequence>
<evidence type="ECO:0000313" key="2">
    <source>
        <dbReference type="Proteomes" id="UP000580250"/>
    </source>
</evidence>
<comment type="caution">
    <text evidence="1">The sequence shown here is derived from an EMBL/GenBank/DDBJ whole genome shotgun (WGS) entry which is preliminary data.</text>
</comment>
<protein>
    <submittedName>
        <fullName evidence="1">Uncharacterized protein</fullName>
    </submittedName>
</protein>
<dbReference type="Proteomes" id="UP000580250">
    <property type="component" value="Unassembled WGS sequence"/>
</dbReference>
<evidence type="ECO:0000313" key="1">
    <source>
        <dbReference type="EMBL" id="CAD2161799.1"/>
    </source>
</evidence>
<accession>A0A6V7UQ88</accession>
<gene>
    <name evidence="1" type="ORF">MENT_LOCUS15049</name>
</gene>
<name>A0A6V7UQ88_MELEN</name>
<dbReference type="AlphaFoldDB" id="A0A6V7UQ88"/>
<dbReference type="EMBL" id="CAJEWN010000088">
    <property type="protein sequence ID" value="CAD2161799.1"/>
    <property type="molecule type" value="Genomic_DNA"/>
</dbReference>
<reference evidence="1 2" key="1">
    <citation type="submission" date="2020-08" db="EMBL/GenBank/DDBJ databases">
        <authorList>
            <person name="Koutsovoulos G."/>
            <person name="Danchin GJ E."/>
        </authorList>
    </citation>
    <scope>NUCLEOTIDE SEQUENCE [LARGE SCALE GENOMIC DNA]</scope>
</reference>
<organism evidence="1 2">
    <name type="scientific">Meloidogyne enterolobii</name>
    <name type="common">Root-knot nematode worm</name>
    <name type="synonym">Meloidogyne mayaguensis</name>
    <dbReference type="NCBI Taxonomy" id="390850"/>
    <lineage>
        <taxon>Eukaryota</taxon>
        <taxon>Metazoa</taxon>
        <taxon>Ecdysozoa</taxon>
        <taxon>Nematoda</taxon>
        <taxon>Chromadorea</taxon>
        <taxon>Rhabditida</taxon>
        <taxon>Tylenchina</taxon>
        <taxon>Tylenchomorpha</taxon>
        <taxon>Tylenchoidea</taxon>
        <taxon>Meloidogynidae</taxon>
        <taxon>Meloidogyninae</taxon>
        <taxon>Meloidogyne</taxon>
    </lineage>
</organism>
<proteinExistence type="predicted"/>